<reference evidence="17" key="1">
    <citation type="submission" date="2021-01" db="EMBL/GenBank/DDBJ databases">
        <title>KCTC 19127 draft genome.</title>
        <authorList>
            <person name="An D."/>
        </authorList>
    </citation>
    <scope>NUCLEOTIDE SEQUENCE</scope>
    <source>
        <strain evidence="17">KCTC 19127</strain>
    </source>
</reference>
<dbReference type="SUPFAM" id="SSF69742">
    <property type="entry name" value="Glutamyl tRNA-reductase catalytic, N-terminal domain"/>
    <property type="match status" value="1"/>
</dbReference>
<accession>A0A939C5P4</accession>
<feature type="domain" description="Tetrapyrrole biosynthesis glutamyl-tRNA reductase dimerisation" evidence="14">
    <location>
        <begin position="320"/>
        <end position="415"/>
    </location>
</feature>
<keyword evidence="18" id="KW-1185">Reference proteome</keyword>
<dbReference type="Gene3D" id="3.40.50.720">
    <property type="entry name" value="NAD(P)-binding Rossmann-like Domain"/>
    <property type="match status" value="1"/>
</dbReference>
<evidence type="ECO:0000256" key="12">
    <source>
        <dbReference type="PIRSR" id="PIRSR000445-4"/>
    </source>
</evidence>
<gene>
    <name evidence="8" type="primary">hemA</name>
    <name evidence="17" type="ORF">JL107_11730</name>
</gene>
<feature type="binding site" evidence="8 10">
    <location>
        <position position="115"/>
    </location>
    <ligand>
        <name>substrate</name>
    </ligand>
</feature>
<dbReference type="Pfam" id="PF00745">
    <property type="entry name" value="GlutR_dimer"/>
    <property type="match status" value="1"/>
</dbReference>
<dbReference type="Pfam" id="PF05201">
    <property type="entry name" value="GlutR_N"/>
    <property type="match status" value="1"/>
</dbReference>
<dbReference type="InterPro" id="IPR015895">
    <property type="entry name" value="4pyrrol_synth_GluRdtase_N"/>
</dbReference>
<dbReference type="GO" id="GO:0050661">
    <property type="term" value="F:NADP binding"/>
    <property type="evidence" value="ECO:0007669"/>
    <property type="project" value="InterPro"/>
</dbReference>
<evidence type="ECO:0000256" key="3">
    <source>
        <dbReference type="ARBA" id="ARBA00012970"/>
    </source>
</evidence>
<dbReference type="EMBL" id="JAERWL010000009">
    <property type="protein sequence ID" value="MBM9477119.1"/>
    <property type="molecule type" value="Genomic_DNA"/>
</dbReference>
<dbReference type="GO" id="GO:0008883">
    <property type="term" value="F:glutamyl-tRNA reductase activity"/>
    <property type="evidence" value="ECO:0007669"/>
    <property type="project" value="UniProtKB-UniRule"/>
</dbReference>
<comment type="function">
    <text evidence="8">Catalyzes the NADPH-dependent reduction of glutamyl-tRNA(Glu) to glutamate 1-semialdehyde (GSA).</text>
</comment>
<evidence type="ECO:0000256" key="9">
    <source>
        <dbReference type="PIRSR" id="PIRSR000445-1"/>
    </source>
</evidence>
<keyword evidence="6 8" id="KW-0627">Porphyrin biosynthesis</keyword>
<dbReference type="NCBIfam" id="NF000750">
    <property type="entry name" value="PRK00045.3-4"/>
    <property type="match status" value="1"/>
</dbReference>
<dbReference type="RefSeq" id="WP_205257212.1">
    <property type="nucleotide sequence ID" value="NZ_BAAAPV010000001.1"/>
</dbReference>
<dbReference type="NCBIfam" id="TIGR01035">
    <property type="entry name" value="hemA"/>
    <property type="match status" value="1"/>
</dbReference>
<dbReference type="GO" id="GO:0019353">
    <property type="term" value="P:protoporphyrinogen IX biosynthetic process from glutamate"/>
    <property type="evidence" value="ECO:0007669"/>
    <property type="project" value="TreeGrafter"/>
</dbReference>
<evidence type="ECO:0000256" key="6">
    <source>
        <dbReference type="ARBA" id="ARBA00023244"/>
    </source>
</evidence>
<evidence type="ECO:0000256" key="7">
    <source>
        <dbReference type="ARBA" id="ARBA00047464"/>
    </source>
</evidence>
<evidence type="ECO:0000259" key="14">
    <source>
        <dbReference type="Pfam" id="PF00745"/>
    </source>
</evidence>
<feature type="binding site" evidence="8 10">
    <location>
        <begin position="120"/>
        <end position="122"/>
    </location>
    <ligand>
        <name>substrate</name>
    </ligand>
</feature>
<dbReference type="AlphaFoldDB" id="A0A939C5P4"/>
<evidence type="ECO:0000256" key="2">
    <source>
        <dbReference type="ARBA" id="ARBA00005916"/>
    </source>
</evidence>
<dbReference type="PANTHER" id="PTHR43013">
    <property type="entry name" value="GLUTAMYL-TRNA REDUCTASE"/>
    <property type="match status" value="1"/>
</dbReference>
<evidence type="ECO:0000259" key="16">
    <source>
        <dbReference type="Pfam" id="PF05201"/>
    </source>
</evidence>
<feature type="binding site" evidence="8 11">
    <location>
        <begin position="193"/>
        <end position="198"/>
    </location>
    <ligand>
        <name>NADP(+)</name>
        <dbReference type="ChEBI" id="CHEBI:58349"/>
    </ligand>
</feature>
<dbReference type="InterPro" id="IPR036453">
    <property type="entry name" value="GluRdtase_dimer_dom_sf"/>
</dbReference>
<dbReference type="HAMAP" id="MF_00087">
    <property type="entry name" value="Glu_tRNA_reductase"/>
    <property type="match status" value="1"/>
</dbReference>
<dbReference type="SUPFAM" id="SSF51735">
    <property type="entry name" value="NAD(P)-binding Rossmann-fold domains"/>
    <property type="match status" value="1"/>
</dbReference>
<name>A0A939C5P4_9ACTN</name>
<dbReference type="EC" id="1.2.1.70" evidence="3 8"/>
<sequence length="426" mass="44705">MLMVLGASHHDLELTHLERLTTGGDLLDRAVLELVRSGSDTSLDAPVLGAVVVATCNRLEIYLEARRFHDAIDAVAAAVATAAGIEPDEATALLKVRVGAPVAAHLFSVVSGLDSMVVGEAEIAGQVGRAFRTAQLAGTTTTLLNALFQSAARTAKQVTSTTSLGAAGRSIASVALDVAEERFRVPATALVVGTGAYARVVAAELRTRGCQDLQVFSPSGRADSFAARHHAVPVGQDALVDVLAKVDMVVTCSGGSGDALAAETLREAVARRDTSLPIVDLALRPDVSEPARAVPGVQVIDLRTVSERVDPMHAGQLTAAQDIVIAAVAAFEEEQVVRRLDPAVVALRRHVTAAVEKELTRLRGKYDDAVAADVELAMHRVTQSLLHTPTLRAKELARTGEGAGYVQALHTLFGIEVPADQDAHTH</sequence>
<evidence type="ECO:0000313" key="18">
    <source>
        <dbReference type="Proteomes" id="UP000663801"/>
    </source>
</evidence>
<evidence type="ECO:0000256" key="11">
    <source>
        <dbReference type="PIRSR" id="PIRSR000445-3"/>
    </source>
</evidence>
<feature type="domain" description="Glutamyl-tRNA reductase N-terminal" evidence="16">
    <location>
        <begin position="5"/>
        <end position="162"/>
    </location>
</feature>
<feature type="domain" description="Quinate/shikimate 5-dehydrogenase/glutamyl-tRNA reductase" evidence="15">
    <location>
        <begin position="186"/>
        <end position="302"/>
    </location>
</feature>
<evidence type="ECO:0000256" key="1">
    <source>
        <dbReference type="ARBA" id="ARBA00005059"/>
    </source>
</evidence>
<feature type="binding site" evidence="8 10">
    <location>
        <begin position="55"/>
        <end position="58"/>
    </location>
    <ligand>
        <name>substrate</name>
    </ligand>
</feature>
<comment type="caution">
    <text evidence="17">The sequence shown here is derived from an EMBL/GenBank/DDBJ whole genome shotgun (WGS) entry which is preliminary data.</text>
</comment>
<comment type="domain">
    <text evidence="8">Possesses an unusual extended V-shaped dimeric structure with each monomer consisting of three distinct domains arranged along a curved 'spinal' alpha-helix. The N-terminal catalytic domain specifically recognizes the glutamate moiety of the substrate. The second domain is the NADPH-binding domain, and the third C-terminal domain is responsible for dimerization.</text>
</comment>
<evidence type="ECO:0000313" key="17">
    <source>
        <dbReference type="EMBL" id="MBM9477119.1"/>
    </source>
</evidence>
<dbReference type="PANTHER" id="PTHR43013:SF1">
    <property type="entry name" value="GLUTAMYL-TRNA REDUCTASE"/>
    <property type="match status" value="1"/>
</dbReference>
<keyword evidence="5 8" id="KW-0560">Oxidoreductase</keyword>
<comment type="catalytic activity">
    <reaction evidence="7 8 13">
        <text>(S)-4-amino-5-oxopentanoate + tRNA(Glu) + NADP(+) = L-glutamyl-tRNA(Glu) + NADPH + H(+)</text>
        <dbReference type="Rhea" id="RHEA:12344"/>
        <dbReference type="Rhea" id="RHEA-COMP:9663"/>
        <dbReference type="Rhea" id="RHEA-COMP:9680"/>
        <dbReference type="ChEBI" id="CHEBI:15378"/>
        <dbReference type="ChEBI" id="CHEBI:57501"/>
        <dbReference type="ChEBI" id="CHEBI:57783"/>
        <dbReference type="ChEBI" id="CHEBI:58349"/>
        <dbReference type="ChEBI" id="CHEBI:78442"/>
        <dbReference type="ChEBI" id="CHEBI:78520"/>
        <dbReference type="EC" id="1.2.1.70"/>
    </reaction>
</comment>
<dbReference type="Gene3D" id="3.30.460.30">
    <property type="entry name" value="Glutamyl-tRNA reductase, N-terminal domain"/>
    <property type="match status" value="1"/>
</dbReference>
<feature type="binding site" evidence="8 10">
    <location>
        <position position="126"/>
    </location>
    <ligand>
        <name>substrate</name>
    </ligand>
</feature>
<feature type="active site" description="Nucleophile" evidence="8 9">
    <location>
        <position position="56"/>
    </location>
</feature>
<dbReference type="InterPro" id="IPR000343">
    <property type="entry name" value="4pyrrol_synth_GluRdtase"/>
</dbReference>
<dbReference type="InterPro" id="IPR036291">
    <property type="entry name" value="NAD(P)-bd_dom_sf"/>
</dbReference>
<protein>
    <recommendedName>
        <fullName evidence="3 8">Glutamyl-tRNA reductase</fullName>
        <shortName evidence="8">GluTR</shortName>
        <ecNumber evidence="3 8">1.2.1.70</ecNumber>
    </recommendedName>
</protein>
<dbReference type="InterPro" id="IPR006151">
    <property type="entry name" value="Shikm_DH/Glu-tRNA_Rdtase"/>
</dbReference>
<keyword evidence="4 8" id="KW-0521">NADP</keyword>
<proteinExistence type="inferred from homology"/>
<comment type="miscellaneous">
    <text evidence="8">During catalysis, the active site Cys acts as a nucleophile attacking the alpha-carbonyl group of tRNA-bound glutamate with the formation of a thioester intermediate between enzyme and glutamate, and the concomitant release of tRNA(Glu). The thioester intermediate is finally reduced by direct hydride transfer from NADPH, to form the product GSA.</text>
</comment>
<dbReference type="SUPFAM" id="SSF69075">
    <property type="entry name" value="Glutamyl tRNA-reductase dimerization domain"/>
    <property type="match status" value="1"/>
</dbReference>
<dbReference type="InterPro" id="IPR036343">
    <property type="entry name" value="GluRdtase_N_sf"/>
</dbReference>
<organism evidence="17 18">
    <name type="scientific">Nakamurella flavida</name>
    <dbReference type="NCBI Taxonomy" id="363630"/>
    <lineage>
        <taxon>Bacteria</taxon>
        <taxon>Bacillati</taxon>
        <taxon>Actinomycetota</taxon>
        <taxon>Actinomycetes</taxon>
        <taxon>Nakamurellales</taxon>
        <taxon>Nakamurellaceae</taxon>
        <taxon>Nakamurella</taxon>
    </lineage>
</organism>
<dbReference type="PIRSF" id="PIRSF000445">
    <property type="entry name" value="4pyrrol_synth_GluRdtase"/>
    <property type="match status" value="1"/>
</dbReference>
<evidence type="ECO:0000256" key="5">
    <source>
        <dbReference type="ARBA" id="ARBA00023002"/>
    </source>
</evidence>
<evidence type="ECO:0000256" key="4">
    <source>
        <dbReference type="ARBA" id="ARBA00022857"/>
    </source>
</evidence>
<evidence type="ECO:0000256" key="10">
    <source>
        <dbReference type="PIRSR" id="PIRSR000445-2"/>
    </source>
</evidence>
<comment type="subunit">
    <text evidence="8">Homodimer.</text>
</comment>
<comment type="pathway">
    <text evidence="1 8 13">Porphyrin-containing compound metabolism; protoporphyrin-IX biosynthesis; 5-aminolevulinate from L-glutamyl-tRNA(Glu): step 1/2.</text>
</comment>
<comment type="similarity">
    <text evidence="2 8 13">Belongs to the glutamyl-tRNA reductase family.</text>
</comment>
<dbReference type="Proteomes" id="UP000663801">
    <property type="component" value="Unassembled WGS sequence"/>
</dbReference>
<evidence type="ECO:0000259" key="15">
    <source>
        <dbReference type="Pfam" id="PF01488"/>
    </source>
</evidence>
<evidence type="ECO:0000256" key="8">
    <source>
        <dbReference type="HAMAP-Rule" id="MF_00087"/>
    </source>
</evidence>
<dbReference type="Pfam" id="PF01488">
    <property type="entry name" value="Shikimate_DH"/>
    <property type="match status" value="1"/>
</dbReference>
<dbReference type="InterPro" id="IPR015896">
    <property type="entry name" value="4pyrrol_synth_GluRdtase_dimer"/>
</dbReference>
<evidence type="ECO:0000256" key="13">
    <source>
        <dbReference type="RuleBase" id="RU000584"/>
    </source>
</evidence>
<feature type="site" description="Important for activity" evidence="8 12">
    <location>
        <position position="105"/>
    </location>
</feature>